<proteinExistence type="inferred from homology"/>
<name>A0ABT3YM72_9HYPH</name>
<evidence type="ECO:0000256" key="2">
    <source>
        <dbReference type="ARBA" id="ARBA00022741"/>
    </source>
</evidence>
<keyword evidence="2" id="KW-0547">Nucleotide-binding</keyword>
<dbReference type="CDD" id="cd03215">
    <property type="entry name" value="ABC_Carb_Monos_II"/>
    <property type="match status" value="1"/>
</dbReference>
<keyword evidence="6" id="KW-1185">Reference proteome</keyword>
<dbReference type="GO" id="GO:0005524">
    <property type="term" value="F:ATP binding"/>
    <property type="evidence" value="ECO:0007669"/>
    <property type="project" value="UniProtKB-KW"/>
</dbReference>
<feature type="domain" description="ABC transporter" evidence="4">
    <location>
        <begin position="5"/>
        <end position="240"/>
    </location>
</feature>
<organism evidence="5 6">
    <name type="scientific">Hoeflea ulvae</name>
    <dbReference type="NCBI Taxonomy" id="2983764"/>
    <lineage>
        <taxon>Bacteria</taxon>
        <taxon>Pseudomonadati</taxon>
        <taxon>Pseudomonadota</taxon>
        <taxon>Alphaproteobacteria</taxon>
        <taxon>Hyphomicrobiales</taxon>
        <taxon>Rhizobiaceae</taxon>
        <taxon>Hoeflea</taxon>
    </lineage>
</organism>
<dbReference type="PROSITE" id="PS50893">
    <property type="entry name" value="ABC_TRANSPORTER_2"/>
    <property type="match status" value="2"/>
</dbReference>
<evidence type="ECO:0000256" key="1">
    <source>
        <dbReference type="ARBA" id="ARBA00005417"/>
    </source>
</evidence>
<feature type="domain" description="ABC transporter" evidence="4">
    <location>
        <begin position="257"/>
        <end position="501"/>
    </location>
</feature>
<evidence type="ECO:0000313" key="6">
    <source>
        <dbReference type="Proteomes" id="UP001081283"/>
    </source>
</evidence>
<dbReference type="EMBL" id="JAOVZQ010000002">
    <property type="protein sequence ID" value="MCY0096981.1"/>
    <property type="molecule type" value="Genomic_DNA"/>
</dbReference>
<dbReference type="Proteomes" id="UP001081283">
    <property type="component" value="Unassembled WGS sequence"/>
</dbReference>
<dbReference type="Gene3D" id="3.40.50.300">
    <property type="entry name" value="P-loop containing nucleotide triphosphate hydrolases"/>
    <property type="match status" value="2"/>
</dbReference>
<dbReference type="InterPro" id="IPR050107">
    <property type="entry name" value="ABC_carbohydrate_import_ATPase"/>
</dbReference>
<comment type="similarity">
    <text evidence="1">Belongs to the ABC transporter superfamily.</text>
</comment>
<evidence type="ECO:0000256" key="3">
    <source>
        <dbReference type="ARBA" id="ARBA00022840"/>
    </source>
</evidence>
<dbReference type="Pfam" id="PF00005">
    <property type="entry name" value="ABC_tran"/>
    <property type="match status" value="2"/>
</dbReference>
<dbReference type="InterPro" id="IPR003593">
    <property type="entry name" value="AAA+_ATPase"/>
</dbReference>
<keyword evidence="3 5" id="KW-0067">ATP-binding</keyword>
<protein>
    <submittedName>
        <fullName evidence="5">ABC transporter ATP-binding protein</fullName>
    </submittedName>
</protein>
<dbReference type="InterPro" id="IPR027417">
    <property type="entry name" value="P-loop_NTPase"/>
</dbReference>
<sequence>MTLAIELRNISKRFGSVRANRRISFGVKTGSIHALVGENGAGKTTLMNVLFGLYQPDEGEILINGESVVMATPRTAISCGIGMVHQHFKLVPSLTVAENIFLGMEKIRNGLIDTRAQEAEVAELSQRFGLAVDPAKKVADLSVGAEQRVEILKVLARGAKTVILDEPTAVLTPQEARELFTILRGFTAQGMTIIFISHHLDEVMEVSNTVTVIRDGAVIDTVSREGLTEDDLVRMMVGREVNFSRRPRTPNEGKSALRVSRVCARDGRGVPTLRDVSLDVGAGEIVGVIGVDGNGQTELAEIVAGLREPSHGMVEIAGTAAPSGDPGAARDLGLVHVPADRVRRGVDGSSTIASNILMGRQYDPEYTSAGIVLWSRVRAAAAALIERFDIRSSGPDQVVGKLSGGNMQKVVLAREFSHGAPVLLVDQPTRGVDIGAMERIHDEIMEQRDRGAAILLISAQIDEVITLADRILVLFAGRIAGEVSGDTANEDEIGRLMAGGSLIAEVAA</sequence>
<dbReference type="SUPFAM" id="SSF52540">
    <property type="entry name" value="P-loop containing nucleoside triphosphate hydrolases"/>
    <property type="match status" value="2"/>
</dbReference>
<comment type="caution">
    <text evidence="5">The sequence shown here is derived from an EMBL/GenBank/DDBJ whole genome shotgun (WGS) entry which is preliminary data.</text>
</comment>
<evidence type="ECO:0000259" key="4">
    <source>
        <dbReference type="PROSITE" id="PS50893"/>
    </source>
</evidence>
<reference evidence="5" key="1">
    <citation type="submission" date="2022-10" db="EMBL/GenBank/DDBJ databases">
        <title>Hoeflea sp. J2-29, isolated from marine algae.</title>
        <authorList>
            <person name="Kristyanto S."/>
            <person name="Kim J.M."/>
            <person name="Jeon C.O."/>
        </authorList>
    </citation>
    <scope>NUCLEOTIDE SEQUENCE</scope>
    <source>
        <strain evidence="5">J2-29</strain>
    </source>
</reference>
<dbReference type="InterPro" id="IPR017871">
    <property type="entry name" value="ABC_transporter-like_CS"/>
</dbReference>
<evidence type="ECO:0000313" key="5">
    <source>
        <dbReference type="EMBL" id="MCY0096981.1"/>
    </source>
</evidence>
<dbReference type="PANTHER" id="PTHR43790:SF4">
    <property type="entry name" value="GUANOSINE IMPORT ATP-BINDING PROTEIN NUPO"/>
    <property type="match status" value="1"/>
</dbReference>
<dbReference type="PANTHER" id="PTHR43790">
    <property type="entry name" value="CARBOHYDRATE TRANSPORT ATP-BINDING PROTEIN MG119-RELATED"/>
    <property type="match status" value="1"/>
</dbReference>
<dbReference type="InterPro" id="IPR003439">
    <property type="entry name" value="ABC_transporter-like_ATP-bd"/>
</dbReference>
<dbReference type="CDD" id="cd03216">
    <property type="entry name" value="ABC_Carb_Monos_I"/>
    <property type="match status" value="1"/>
</dbReference>
<dbReference type="PROSITE" id="PS00211">
    <property type="entry name" value="ABC_TRANSPORTER_1"/>
    <property type="match status" value="1"/>
</dbReference>
<accession>A0ABT3YM72</accession>
<dbReference type="SMART" id="SM00382">
    <property type="entry name" value="AAA"/>
    <property type="match status" value="2"/>
</dbReference>
<gene>
    <name evidence="5" type="ORF">OEG82_23665</name>
</gene>